<organism evidence="10 11">
    <name type="scientific">Aspergillus clavatus (strain ATCC 1007 / CBS 513.65 / DSM 816 / NCTC 3887 / NRRL 1 / QM 1276 / 107)</name>
    <dbReference type="NCBI Taxonomy" id="344612"/>
    <lineage>
        <taxon>Eukaryota</taxon>
        <taxon>Fungi</taxon>
        <taxon>Dikarya</taxon>
        <taxon>Ascomycota</taxon>
        <taxon>Pezizomycotina</taxon>
        <taxon>Eurotiomycetes</taxon>
        <taxon>Eurotiomycetidae</taxon>
        <taxon>Eurotiales</taxon>
        <taxon>Aspergillaceae</taxon>
        <taxon>Aspergillus</taxon>
        <taxon>Aspergillus subgen. Fumigati</taxon>
    </lineage>
</organism>
<dbReference type="GO" id="GO:0000981">
    <property type="term" value="F:DNA-binding transcription factor activity, RNA polymerase II-specific"/>
    <property type="evidence" value="ECO:0007669"/>
    <property type="project" value="TreeGrafter"/>
</dbReference>
<keyword evidence="2" id="KW-0479">Metal-binding</keyword>
<evidence type="ECO:0000313" key="11">
    <source>
        <dbReference type="Proteomes" id="UP000006701"/>
    </source>
</evidence>
<dbReference type="STRING" id="344612.A1C5L2"/>
<proteinExistence type="predicted"/>
<dbReference type="KEGG" id="act:ACLA_003930"/>
<dbReference type="Pfam" id="PF00649">
    <property type="entry name" value="Copper-fist"/>
    <property type="match status" value="1"/>
</dbReference>
<evidence type="ECO:0000313" key="10">
    <source>
        <dbReference type="EMBL" id="EAW14980.1"/>
    </source>
</evidence>
<feature type="compositionally biased region" description="Polar residues" evidence="8">
    <location>
        <begin position="60"/>
        <end position="73"/>
    </location>
</feature>
<dbReference type="GO" id="GO:0045944">
    <property type="term" value="P:positive regulation of transcription by RNA polymerase II"/>
    <property type="evidence" value="ECO:0007669"/>
    <property type="project" value="TreeGrafter"/>
</dbReference>
<keyword evidence="3" id="KW-0862">Zinc</keyword>
<protein>
    <submittedName>
        <fullName evidence="10">Copper fist DNA binding domain protein</fullName>
    </submittedName>
</protein>
<dbReference type="Proteomes" id="UP000006701">
    <property type="component" value="Unassembled WGS sequence"/>
</dbReference>
<dbReference type="GeneID" id="4708383"/>
<sequence>MLVNGEKWACGYCVRGHRVSTCQHHDRPLTRINRKGRPSATCAVCNNTPCPRPREHSKLKSNTNNTGTKSSPKVSVAMAHHQIAAMISPLGT</sequence>
<dbReference type="GO" id="GO:0005507">
    <property type="term" value="F:copper ion binding"/>
    <property type="evidence" value="ECO:0007669"/>
    <property type="project" value="InterPro"/>
</dbReference>
<dbReference type="GO" id="GO:0000978">
    <property type="term" value="F:RNA polymerase II cis-regulatory region sequence-specific DNA binding"/>
    <property type="evidence" value="ECO:0007669"/>
    <property type="project" value="TreeGrafter"/>
</dbReference>
<evidence type="ECO:0000256" key="3">
    <source>
        <dbReference type="ARBA" id="ARBA00022833"/>
    </source>
</evidence>
<dbReference type="OMA" id="SICNCTP"/>
<accession>A1C5L2</accession>
<dbReference type="InterPro" id="IPR051763">
    <property type="entry name" value="Copper_Homeo_Regul"/>
</dbReference>
<dbReference type="PANTHER" id="PTHR28088">
    <property type="entry name" value="TRANSCRIPTIONAL ACTIVATOR HAA1-RELATED"/>
    <property type="match status" value="1"/>
</dbReference>
<dbReference type="OrthoDB" id="5600085at2759"/>
<evidence type="ECO:0000256" key="6">
    <source>
        <dbReference type="ARBA" id="ARBA00023163"/>
    </source>
</evidence>
<gene>
    <name evidence="10" type="ORF">ACLA_003930</name>
</gene>
<dbReference type="GO" id="GO:0006878">
    <property type="term" value="P:intracellular copper ion homeostasis"/>
    <property type="evidence" value="ECO:0007669"/>
    <property type="project" value="TreeGrafter"/>
</dbReference>
<dbReference type="PANTHER" id="PTHR28088:SF5">
    <property type="entry name" value="TRANSCRIPTIONAL ACTIVATOR HAA1-RELATED"/>
    <property type="match status" value="1"/>
</dbReference>
<keyword evidence="5" id="KW-0805">Transcription regulation</keyword>
<dbReference type="RefSeq" id="XP_001276406.1">
    <property type="nucleotide sequence ID" value="XM_001276405.1"/>
</dbReference>
<dbReference type="GO" id="GO:0005634">
    <property type="term" value="C:nucleus"/>
    <property type="evidence" value="ECO:0007669"/>
    <property type="project" value="UniProtKB-SubCell"/>
</dbReference>
<dbReference type="FunFam" id="3.90.430.10:FF:000001">
    <property type="entry name" value="Copper fist DNA-binding protein"/>
    <property type="match status" value="1"/>
</dbReference>
<evidence type="ECO:0000256" key="5">
    <source>
        <dbReference type="ARBA" id="ARBA00023015"/>
    </source>
</evidence>
<keyword evidence="11" id="KW-1185">Reference proteome</keyword>
<dbReference type="SMART" id="SM01090">
    <property type="entry name" value="Copper-fist"/>
    <property type="match status" value="1"/>
</dbReference>
<keyword evidence="7" id="KW-0539">Nucleus</keyword>
<dbReference type="EMBL" id="DS027004">
    <property type="protein sequence ID" value="EAW14980.1"/>
    <property type="molecule type" value="Genomic_DNA"/>
</dbReference>
<name>A1C5L2_ASPCL</name>
<dbReference type="GO" id="GO:0006879">
    <property type="term" value="P:intracellular iron ion homeostasis"/>
    <property type="evidence" value="ECO:0007669"/>
    <property type="project" value="TreeGrafter"/>
</dbReference>
<dbReference type="InterPro" id="IPR036395">
    <property type="entry name" value="Cu_fist_DNA-bd_dom_sf"/>
</dbReference>
<evidence type="ECO:0000256" key="1">
    <source>
        <dbReference type="ARBA" id="ARBA00004123"/>
    </source>
</evidence>
<dbReference type="PROSITE" id="PS50073">
    <property type="entry name" value="COPPER_FIST_2"/>
    <property type="match status" value="1"/>
</dbReference>
<dbReference type="SUPFAM" id="SSF57879">
    <property type="entry name" value="Zinc domain conserved in yeast copper-regulated transcription factors"/>
    <property type="match status" value="1"/>
</dbReference>
<comment type="subcellular location">
    <subcellularLocation>
        <location evidence="1">Nucleus</location>
    </subcellularLocation>
</comment>
<dbReference type="Gene3D" id="3.90.430.10">
    <property type="entry name" value="Copper fist DNA-binding domain"/>
    <property type="match status" value="1"/>
</dbReference>
<dbReference type="HOGENOM" id="CLU_2412830_0_0_1"/>
<evidence type="ECO:0000256" key="7">
    <source>
        <dbReference type="ARBA" id="ARBA00023242"/>
    </source>
</evidence>
<keyword evidence="4" id="KW-0186">Copper</keyword>
<feature type="region of interest" description="Disordered" evidence="8">
    <location>
        <begin position="49"/>
        <end position="74"/>
    </location>
</feature>
<reference evidence="10 11" key="1">
    <citation type="journal article" date="2008" name="PLoS Genet.">
        <title>Genomic islands in the pathogenic filamentous fungus Aspergillus fumigatus.</title>
        <authorList>
            <person name="Fedorova N.D."/>
            <person name="Khaldi N."/>
            <person name="Joardar V.S."/>
            <person name="Maiti R."/>
            <person name="Amedeo P."/>
            <person name="Anderson M.J."/>
            <person name="Crabtree J."/>
            <person name="Silva J.C."/>
            <person name="Badger J.H."/>
            <person name="Albarraq A."/>
            <person name="Angiuoli S."/>
            <person name="Bussey H."/>
            <person name="Bowyer P."/>
            <person name="Cotty P.J."/>
            <person name="Dyer P.S."/>
            <person name="Egan A."/>
            <person name="Galens K."/>
            <person name="Fraser-Liggett C.M."/>
            <person name="Haas B.J."/>
            <person name="Inman J.M."/>
            <person name="Kent R."/>
            <person name="Lemieux S."/>
            <person name="Malavazi I."/>
            <person name="Orvis J."/>
            <person name="Roemer T."/>
            <person name="Ronning C.M."/>
            <person name="Sundaram J.P."/>
            <person name="Sutton G."/>
            <person name="Turner G."/>
            <person name="Venter J.C."/>
            <person name="White O.R."/>
            <person name="Whitty B.R."/>
            <person name="Youngman P."/>
            <person name="Wolfe K.H."/>
            <person name="Goldman G.H."/>
            <person name="Wortman J.R."/>
            <person name="Jiang B."/>
            <person name="Denning D.W."/>
            <person name="Nierman W.C."/>
        </authorList>
    </citation>
    <scope>NUCLEOTIDE SEQUENCE [LARGE SCALE GENOMIC DNA]</scope>
    <source>
        <strain evidence="11">ATCC 1007 / CBS 513.65 / DSM 816 / NCTC 3887 / NRRL 1</strain>
    </source>
</reference>
<evidence type="ECO:0000259" key="9">
    <source>
        <dbReference type="PROSITE" id="PS50073"/>
    </source>
</evidence>
<dbReference type="VEuPathDB" id="FungiDB:ACLA_003930"/>
<keyword evidence="6" id="KW-0804">Transcription</keyword>
<dbReference type="SMART" id="SM00412">
    <property type="entry name" value="Cu_FIST"/>
    <property type="match status" value="1"/>
</dbReference>
<dbReference type="AlphaFoldDB" id="A1C5L2"/>
<dbReference type="PRINTS" id="PR00617">
    <property type="entry name" value="COPPERFIST"/>
</dbReference>
<evidence type="ECO:0000256" key="4">
    <source>
        <dbReference type="ARBA" id="ARBA00023008"/>
    </source>
</evidence>
<feature type="domain" description="Copper-fist" evidence="9">
    <location>
        <begin position="1"/>
        <end position="39"/>
    </location>
</feature>
<evidence type="ECO:0000256" key="8">
    <source>
        <dbReference type="SAM" id="MobiDB-lite"/>
    </source>
</evidence>
<evidence type="ECO:0000256" key="2">
    <source>
        <dbReference type="ARBA" id="ARBA00022723"/>
    </source>
</evidence>
<dbReference type="InterPro" id="IPR001083">
    <property type="entry name" value="Cu_fist_DNA-bd_dom"/>
</dbReference>